<dbReference type="HOGENOM" id="CLU_1776190_0_0_0"/>
<dbReference type="RefSeq" id="WP_015243966.1">
    <property type="nucleotide sequence ID" value="NC_019892.1"/>
</dbReference>
<dbReference type="OrthoDB" id="284147at2"/>
<dbReference type="STRING" id="886293.Sinac_0338"/>
<proteinExistence type="predicted"/>
<reference evidence="1 2" key="1">
    <citation type="submission" date="2012-02" db="EMBL/GenBank/DDBJ databases">
        <title>Complete sequence of chromosome of Singulisphaera acidiphila DSM 18658.</title>
        <authorList>
            <consortium name="US DOE Joint Genome Institute (JGI-PGF)"/>
            <person name="Lucas S."/>
            <person name="Copeland A."/>
            <person name="Lapidus A."/>
            <person name="Glavina del Rio T."/>
            <person name="Dalin E."/>
            <person name="Tice H."/>
            <person name="Bruce D."/>
            <person name="Goodwin L."/>
            <person name="Pitluck S."/>
            <person name="Peters L."/>
            <person name="Ovchinnikova G."/>
            <person name="Chertkov O."/>
            <person name="Kyrpides N."/>
            <person name="Mavromatis K."/>
            <person name="Ivanova N."/>
            <person name="Brettin T."/>
            <person name="Detter J.C."/>
            <person name="Han C."/>
            <person name="Larimer F."/>
            <person name="Land M."/>
            <person name="Hauser L."/>
            <person name="Markowitz V."/>
            <person name="Cheng J.-F."/>
            <person name="Hugenholtz P."/>
            <person name="Woyke T."/>
            <person name="Wu D."/>
            <person name="Tindall B."/>
            <person name="Pomrenke H."/>
            <person name="Brambilla E."/>
            <person name="Klenk H.-P."/>
            <person name="Eisen J.A."/>
        </authorList>
    </citation>
    <scope>NUCLEOTIDE SEQUENCE [LARGE SCALE GENOMIC DNA]</scope>
    <source>
        <strain evidence="2">ATCC BAA-1392 / DSM 18658 / VKM B-2454 / MOB10</strain>
    </source>
</reference>
<sequence length="146" mass="16254">MNNKVLRCEGFSIAVAEGWDDITETLDDADAPLTIADPTSGVGALQFSPAIYKGGRLPQVGPQDLSELLEEFASKQDWDAPFDRSTYPGEVAIEGVSFQVGDDFIRMWYASDGKNVMLATYVCDWNCRDQELSEREMAVRSIQFDE</sequence>
<dbReference type="eggNOG" id="ENOG502ZIQ7">
    <property type="taxonomic scope" value="Bacteria"/>
</dbReference>
<gene>
    <name evidence="1" type="ordered locus">Sinac_0338</name>
</gene>
<accession>L0D803</accession>
<dbReference type="Proteomes" id="UP000010798">
    <property type="component" value="Chromosome"/>
</dbReference>
<organism evidence="1 2">
    <name type="scientific">Singulisphaera acidiphila (strain ATCC BAA-1392 / DSM 18658 / VKM B-2454 / MOB10)</name>
    <dbReference type="NCBI Taxonomy" id="886293"/>
    <lineage>
        <taxon>Bacteria</taxon>
        <taxon>Pseudomonadati</taxon>
        <taxon>Planctomycetota</taxon>
        <taxon>Planctomycetia</taxon>
        <taxon>Isosphaerales</taxon>
        <taxon>Isosphaeraceae</taxon>
        <taxon>Singulisphaera</taxon>
    </lineage>
</organism>
<evidence type="ECO:0000313" key="1">
    <source>
        <dbReference type="EMBL" id="AGA24781.1"/>
    </source>
</evidence>
<protein>
    <submittedName>
        <fullName evidence="1">Uncharacterized protein</fullName>
    </submittedName>
</protein>
<dbReference type="KEGG" id="saci:Sinac_0338"/>
<name>L0D803_SINAD</name>
<dbReference type="AlphaFoldDB" id="L0D803"/>
<keyword evidence="2" id="KW-1185">Reference proteome</keyword>
<evidence type="ECO:0000313" key="2">
    <source>
        <dbReference type="Proteomes" id="UP000010798"/>
    </source>
</evidence>
<dbReference type="EMBL" id="CP003364">
    <property type="protein sequence ID" value="AGA24781.1"/>
    <property type="molecule type" value="Genomic_DNA"/>
</dbReference>